<keyword evidence="1" id="KW-0812">Transmembrane</keyword>
<comment type="caution">
    <text evidence="2">The sequence shown here is derived from an EMBL/GenBank/DDBJ whole genome shotgun (WGS) entry which is preliminary data.</text>
</comment>
<dbReference type="AlphaFoldDB" id="A0A0F9FF85"/>
<evidence type="ECO:0000256" key="1">
    <source>
        <dbReference type="SAM" id="Phobius"/>
    </source>
</evidence>
<gene>
    <name evidence="2" type="ORF">LCGC14_1958520</name>
</gene>
<organism evidence="2">
    <name type="scientific">marine sediment metagenome</name>
    <dbReference type="NCBI Taxonomy" id="412755"/>
    <lineage>
        <taxon>unclassified sequences</taxon>
        <taxon>metagenomes</taxon>
        <taxon>ecological metagenomes</taxon>
    </lineage>
</organism>
<keyword evidence="1" id="KW-1133">Transmembrane helix</keyword>
<name>A0A0F9FF85_9ZZZZ</name>
<proteinExistence type="predicted"/>
<protein>
    <submittedName>
        <fullName evidence="2">Uncharacterized protein</fullName>
    </submittedName>
</protein>
<accession>A0A0F9FF85</accession>
<reference evidence="2" key="1">
    <citation type="journal article" date="2015" name="Nature">
        <title>Complex archaea that bridge the gap between prokaryotes and eukaryotes.</title>
        <authorList>
            <person name="Spang A."/>
            <person name="Saw J.H."/>
            <person name="Jorgensen S.L."/>
            <person name="Zaremba-Niedzwiedzka K."/>
            <person name="Martijn J."/>
            <person name="Lind A.E."/>
            <person name="van Eijk R."/>
            <person name="Schleper C."/>
            <person name="Guy L."/>
            <person name="Ettema T.J."/>
        </authorList>
    </citation>
    <scope>NUCLEOTIDE SEQUENCE</scope>
</reference>
<dbReference type="EMBL" id="LAZR01021513">
    <property type="protein sequence ID" value="KKL85059.1"/>
    <property type="molecule type" value="Genomic_DNA"/>
</dbReference>
<keyword evidence="1" id="KW-0472">Membrane</keyword>
<feature type="transmembrane region" description="Helical" evidence="1">
    <location>
        <begin position="37"/>
        <end position="53"/>
    </location>
</feature>
<sequence>MVEFDNPVVYGVAAFIYIIFMVVIWRVPSWGSIDIKTRILLTLVAYPIFYLVADGMSNK</sequence>
<feature type="transmembrane region" description="Helical" evidence="1">
    <location>
        <begin position="6"/>
        <end position="25"/>
    </location>
</feature>
<evidence type="ECO:0000313" key="2">
    <source>
        <dbReference type="EMBL" id="KKL85059.1"/>
    </source>
</evidence>